<proteinExistence type="predicted"/>
<protein>
    <submittedName>
        <fullName evidence="1">Uncharacterized protein</fullName>
    </submittedName>
</protein>
<gene>
    <name evidence="1" type="ORF">FBUS_10781</name>
</gene>
<dbReference type="AlphaFoldDB" id="A0A8E0RKM3"/>
<evidence type="ECO:0000313" key="2">
    <source>
        <dbReference type="Proteomes" id="UP000728185"/>
    </source>
</evidence>
<keyword evidence="2" id="KW-1185">Reference proteome</keyword>
<dbReference type="OrthoDB" id="6244748at2759"/>
<reference evidence="1" key="1">
    <citation type="submission" date="2019-05" db="EMBL/GenBank/DDBJ databases">
        <title>Annotation for the trematode Fasciolopsis buski.</title>
        <authorList>
            <person name="Choi Y.-J."/>
        </authorList>
    </citation>
    <scope>NUCLEOTIDE SEQUENCE</scope>
    <source>
        <strain evidence="1">HT</strain>
        <tissue evidence="1">Whole worm</tissue>
    </source>
</reference>
<evidence type="ECO:0000313" key="1">
    <source>
        <dbReference type="EMBL" id="KAA0184488.1"/>
    </source>
</evidence>
<feature type="non-terminal residue" evidence="1">
    <location>
        <position position="1"/>
    </location>
</feature>
<comment type="caution">
    <text evidence="1">The sequence shown here is derived from an EMBL/GenBank/DDBJ whole genome shotgun (WGS) entry which is preliminary data.</text>
</comment>
<sequence length="99" mass="11202">GELQDLYKQLRDKPTVRSSSLAPPPQFYTTNSGMKCRRYCCAVCGPKALVNWCHGTPTQLAAGREQRRLEWITGTTLPDSLSRARTAQLIRDDYRKTAE</sequence>
<name>A0A8E0RKM3_9TREM</name>
<dbReference type="EMBL" id="LUCM01011068">
    <property type="protein sequence ID" value="KAA0184488.1"/>
    <property type="molecule type" value="Genomic_DNA"/>
</dbReference>
<dbReference type="Proteomes" id="UP000728185">
    <property type="component" value="Unassembled WGS sequence"/>
</dbReference>
<accession>A0A8E0RKM3</accession>
<organism evidence="1 2">
    <name type="scientific">Fasciolopsis buskii</name>
    <dbReference type="NCBI Taxonomy" id="27845"/>
    <lineage>
        <taxon>Eukaryota</taxon>
        <taxon>Metazoa</taxon>
        <taxon>Spiralia</taxon>
        <taxon>Lophotrochozoa</taxon>
        <taxon>Platyhelminthes</taxon>
        <taxon>Trematoda</taxon>
        <taxon>Digenea</taxon>
        <taxon>Plagiorchiida</taxon>
        <taxon>Echinostomata</taxon>
        <taxon>Echinostomatoidea</taxon>
        <taxon>Fasciolidae</taxon>
        <taxon>Fasciolopsis</taxon>
    </lineage>
</organism>